<sequence length="93" mass="10908">MKADIEILNFQNVKDLEIYINYPEEKNTNKVLNDQKILTLVTNIEPNKDLNNDNSEEEEDDNKKILLVTHHETLNAIEMLKQYFMQQDLSDAA</sequence>
<reference evidence="1" key="1">
    <citation type="submission" date="2021-06" db="EMBL/GenBank/DDBJ databases">
        <authorList>
            <person name="Kallberg Y."/>
            <person name="Tangrot J."/>
            <person name="Rosling A."/>
        </authorList>
    </citation>
    <scope>NUCLEOTIDE SEQUENCE</scope>
    <source>
        <strain evidence="1">28 12/20/2015</strain>
    </source>
</reference>
<evidence type="ECO:0000313" key="1">
    <source>
        <dbReference type="EMBL" id="CAG8536315.1"/>
    </source>
</evidence>
<comment type="caution">
    <text evidence="1">The sequence shown here is derived from an EMBL/GenBank/DDBJ whole genome shotgun (WGS) entry which is preliminary data.</text>
</comment>
<gene>
    <name evidence="1" type="ORF">SPELUC_LOCUS4596</name>
</gene>
<dbReference type="Proteomes" id="UP000789366">
    <property type="component" value="Unassembled WGS sequence"/>
</dbReference>
<accession>A0ACA9LKC6</accession>
<evidence type="ECO:0000313" key="2">
    <source>
        <dbReference type="Proteomes" id="UP000789366"/>
    </source>
</evidence>
<name>A0ACA9LKC6_9GLOM</name>
<dbReference type="EMBL" id="CAJVPW010004193">
    <property type="protein sequence ID" value="CAG8536315.1"/>
    <property type="molecule type" value="Genomic_DNA"/>
</dbReference>
<feature type="non-terminal residue" evidence="1">
    <location>
        <position position="93"/>
    </location>
</feature>
<proteinExistence type="predicted"/>
<protein>
    <submittedName>
        <fullName evidence="1">16380_t:CDS:1</fullName>
    </submittedName>
</protein>
<keyword evidence="2" id="KW-1185">Reference proteome</keyword>
<organism evidence="1 2">
    <name type="scientific">Cetraspora pellucida</name>
    <dbReference type="NCBI Taxonomy" id="1433469"/>
    <lineage>
        <taxon>Eukaryota</taxon>
        <taxon>Fungi</taxon>
        <taxon>Fungi incertae sedis</taxon>
        <taxon>Mucoromycota</taxon>
        <taxon>Glomeromycotina</taxon>
        <taxon>Glomeromycetes</taxon>
        <taxon>Diversisporales</taxon>
        <taxon>Gigasporaceae</taxon>
        <taxon>Cetraspora</taxon>
    </lineage>
</organism>